<gene>
    <name evidence="7" type="ORF">CYBJADRAFT_122553</name>
</gene>
<dbReference type="InterPro" id="IPR029063">
    <property type="entry name" value="SAM-dependent_MTases_sf"/>
</dbReference>
<dbReference type="OrthoDB" id="269872at2759"/>
<feature type="domain" description="Methyltransferase small" evidence="6">
    <location>
        <begin position="107"/>
        <end position="192"/>
    </location>
</feature>
<dbReference type="Pfam" id="PF05175">
    <property type="entry name" value="MTS"/>
    <property type="match status" value="1"/>
</dbReference>
<evidence type="ECO:0000259" key="6">
    <source>
        <dbReference type="Pfam" id="PF05175"/>
    </source>
</evidence>
<dbReference type="AlphaFoldDB" id="A0A1E4S8C2"/>
<dbReference type="PANTHER" id="PTHR18895">
    <property type="entry name" value="HEMK METHYLTRANSFERASE"/>
    <property type="match status" value="1"/>
</dbReference>
<dbReference type="SUPFAM" id="SSF53335">
    <property type="entry name" value="S-adenosyl-L-methionine-dependent methyltransferases"/>
    <property type="match status" value="1"/>
</dbReference>
<dbReference type="GO" id="GO:0102559">
    <property type="term" value="F:peptide chain release factor N(5)-glutamine methyltransferase activity"/>
    <property type="evidence" value="ECO:0007669"/>
    <property type="project" value="UniProtKB-EC"/>
</dbReference>
<dbReference type="Gene3D" id="3.40.50.150">
    <property type="entry name" value="Vaccinia Virus protein VP39"/>
    <property type="match status" value="1"/>
</dbReference>
<dbReference type="STRING" id="983966.A0A1E4S8C2"/>
<dbReference type="EMBL" id="KV453925">
    <property type="protein sequence ID" value="ODV75787.1"/>
    <property type="molecule type" value="Genomic_DNA"/>
</dbReference>
<keyword evidence="4" id="KW-0949">S-adenosyl-L-methionine</keyword>
<evidence type="ECO:0000256" key="5">
    <source>
        <dbReference type="ARBA" id="ARBA00048391"/>
    </source>
</evidence>
<dbReference type="NCBIfam" id="TIGR00536">
    <property type="entry name" value="hemK_fam"/>
    <property type="match status" value="1"/>
</dbReference>
<dbReference type="EC" id="2.1.1.297" evidence="1"/>
<dbReference type="GO" id="GO:0005739">
    <property type="term" value="C:mitochondrion"/>
    <property type="evidence" value="ECO:0007669"/>
    <property type="project" value="TreeGrafter"/>
</dbReference>
<dbReference type="Proteomes" id="UP000094389">
    <property type="component" value="Unassembled WGS sequence"/>
</dbReference>
<proteinExistence type="predicted"/>
<reference evidence="7 8" key="1">
    <citation type="journal article" date="2016" name="Proc. Natl. Acad. Sci. U.S.A.">
        <title>Comparative genomics of biotechnologically important yeasts.</title>
        <authorList>
            <person name="Riley R."/>
            <person name="Haridas S."/>
            <person name="Wolfe K.H."/>
            <person name="Lopes M.R."/>
            <person name="Hittinger C.T."/>
            <person name="Goeker M."/>
            <person name="Salamov A.A."/>
            <person name="Wisecaver J.H."/>
            <person name="Long T.M."/>
            <person name="Calvey C.H."/>
            <person name="Aerts A.L."/>
            <person name="Barry K.W."/>
            <person name="Choi C."/>
            <person name="Clum A."/>
            <person name="Coughlan A.Y."/>
            <person name="Deshpande S."/>
            <person name="Douglass A.P."/>
            <person name="Hanson S.J."/>
            <person name="Klenk H.-P."/>
            <person name="LaButti K.M."/>
            <person name="Lapidus A."/>
            <person name="Lindquist E.A."/>
            <person name="Lipzen A.M."/>
            <person name="Meier-Kolthoff J.P."/>
            <person name="Ohm R.A."/>
            <person name="Otillar R.P."/>
            <person name="Pangilinan J.L."/>
            <person name="Peng Y."/>
            <person name="Rokas A."/>
            <person name="Rosa C.A."/>
            <person name="Scheuner C."/>
            <person name="Sibirny A.A."/>
            <person name="Slot J.C."/>
            <person name="Stielow J.B."/>
            <person name="Sun H."/>
            <person name="Kurtzman C.P."/>
            <person name="Blackwell M."/>
            <person name="Grigoriev I.V."/>
            <person name="Jeffries T.W."/>
        </authorList>
    </citation>
    <scope>NUCLEOTIDE SEQUENCE [LARGE SCALE GENOMIC DNA]</scope>
    <source>
        <strain evidence="8">ATCC 18201 / CBS 1600 / BCRC 20928 / JCM 3617 / NBRC 0987 / NRRL Y-1542</strain>
    </source>
</reference>
<evidence type="ECO:0000256" key="1">
    <source>
        <dbReference type="ARBA" id="ARBA00012771"/>
    </source>
</evidence>
<evidence type="ECO:0000313" key="8">
    <source>
        <dbReference type="Proteomes" id="UP000094389"/>
    </source>
</evidence>
<evidence type="ECO:0000256" key="3">
    <source>
        <dbReference type="ARBA" id="ARBA00022679"/>
    </source>
</evidence>
<evidence type="ECO:0000256" key="4">
    <source>
        <dbReference type="ARBA" id="ARBA00022691"/>
    </source>
</evidence>
<dbReference type="CDD" id="cd02440">
    <property type="entry name" value="AdoMet_MTases"/>
    <property type="match status" value="1"/>
</dbReference>
<dbReference type="GO" id="GO:0032259">
    <property type="term" value="P:methylation"/>
    <property type="evidence" value="ECO:0007669"/>
    <property type="project" value="UniProtKB-KW"/>
</dbReference>
<dbReference type="PROSITE" id="PS00092">
    <property type="entry name" value="N6_MTASE"/>
    <property type="match status" value="1"/>
</dbReference>
<dbReference type="GeneID" id="30986832"/>
<dbReference type="InterPro" id="IPR050320">
    <property type="entry name" value="N5-glutamine_MTase"/>
</dbReference>
<comment type="catalytic activity">
    <reaction evidence="5">
        <text>L-glutaminyl-[peptide chain release factor] + S-adenosyl-L-methionine = N(5)-methyl-L-glutaminyl-[peptide chain release factor] + S-adenosyl-L-homocysteine + H(+)</text>
        <dbReference type="Rhea" id="RHEA:42896"/>
        <dbReference type="Rhea" id="RHEA-COMP:10271"/>
        <dbReference type="Rhea" id="RHEA-COMP:10272"/>
        <dbReference type="ChEBI" id="CHEBI:15378"/>
        <dbReference type="ChEBI" id="CHEBI:30011"/>
        <dbReference type="ChEBI" id="CHEBI:57856"/>
        <dbReference type="ChEBI" id="CHEBI:59789"/>
        <dbReference type="ChEBI" id="CHEBI:61891"/>
        <dbReference type="EC" id="2.1.1.297"/>
    </reaction>
</comment>
<organism evidence="7 8">
    <name type="scientific">Cyberlindnera jadinii (strain ATCC 18201 / CBS 1600 / BCRC 20928 / JCM 3617 / NBRC 0987 / NRRL Y-1542)</name>
    <name type="common">Torula yeast</name>
    <name type="synonym">Candida utilis</name>
    <dbReference type="NCBI Taxonomy" id="983966"/>
    <lineage>
        <taxon>Eukaryota</taxon>
        <taxon>Fungi</taxon>
        <taxon>Dikarya</taxon>
        <taxon>Ascomycota</taxon>
        <taxon>Saccharomycotina</taxon>
        <taxon>Saccharomycetes</taxon>
        <taxon>Phaffomycetales</taxon>
        <taxon>Phaffomycetaceae</taxon>
        <taxon>Cyberlindnera</taxon>
    </lineage>
</organism>
<evidence type="ECO:0000313" key="7">
    <source>
        <dbReference type="EMBL" id="ODV75787.1"/>
    </source>
</evidence>
<dbReference type="InterPro" id="IPR004556">
    <property type="entry name" value="HemK-like"/>
</dbReference>
<protein>
    <recommendedName>
        <fullName evidence="1">peptide chain release factor N(5)-glutamine methyltransferase</fullName>
        <ecNumber evidence="1">2.1.1.297</ecNumber>
    </recommendedName>
</protein>
<keyword evidence="8" id="KW-1185">Reference proteome</keyword>
<dbReference type="InterPro" id="IPR002052">
    <property type="entry name" value="DNA_methylase_N6_adenine_CS"/>
</dbReference>
<dbReference type="RefSeq" id="XP_020072826.1">
    <property type="nucleotide sequence ID" value="XM_020212436.1"/>
</dbReference>
<sequence length="278" mass="31373">MPRLSPSDVVKARKISKLLPLVLSHTRSLDLASRELGWIQLELPKDRWLEACRQRSRGRPLQYILGSQPFGELDVKCREGVLIPRWETEEWVLKLCNAIGGVDKRFRAMDICCGTGCIALTLKRQLGCEVVGVDISEEALELSRENSLRNGVEVQFMRCDVLSADAGDRFDLIVSNPPYISMDDYTSSEVAKSVKLYEPQLALVGGGEFYHALADIVQRTKAKGFVFELGYEWQYETTRQCLPAAQWECSLYYDSNGKPRCVVGWMKHSSLAQLSTLC</sequence>
<name>A0A1E4S8C2_CYBJN</name>
<dbReference type="OMA" id="MPRIPYS"/>
<dbReference type="GO" id="GO:0003676">
    <property type="term" value="F:nucleic acid binding"/>
    <property type="evidence" value="ECO:0007669"/>
    <property type="project" value="InterPro"/>
</dbReference>
<keyword evidence="2 7" id="KW-0489">Methyltransferase</keyword>
<dbReference type="InterPro" id="IPR007848">
    <property type="entry name" value="Small_mtfrase_dom"/>
</dbReference>
<evidence type="ECO:0000256" key="2">
    <source>
        <dbReference type="ARBA" id="ARBA00022603"/>
    </source>
</evidence>
<accession>A0A1E4S8C2</accession>
<dbReference type="PANTHER" id="PTHR18895:SF74">
    <property type="entry name" value="MTRF1L RELEASE FACTOR GLUTAMINE METHYLTRANSFERASE"/>
    <property type="match status" value="1"/>
</dbReference>
<keyword evidence="3" id="KW-0808">Transferase</keyword>